<dbReference type="InterPro" id="IPR006703">
    <property type="entry name" value="G_AIG1"/>
</dbReference>
<dbReference type="SUPFAM" id="SSF52540">
    <property type="entry name" value="P-loop containing nucleoside triphosphate hydrolases"/>
    <property type="match status" value="2"/>
</dbReference>
<dbReference type="PROSITE" id="PS51720">
    <property type="entry name" value="G_AIG1"/>
    <property type="match status" value="2"/>
</dbReference>
<sequence length="406" mass="44974">MAGYIVPSESKLVVLLLGEKLSGKSSAGNIILGRQAFGINTMHSSKATAIIFGKQVTVVDTPGWLPDCPTSSRVSQELERGLFLCGVQPCVVLLVLSALSPFGLGQWKAMEAQLRRLHTPVWEKAMALFTDAGYLGDMSVQELVMRQGRSLQWLLDRCGNRYHLLTNHPRTSQSERQQLFWKIQRMTDTSGRPVQGYERLRRGIASERQESSMLKTQERIEMRLMSNGYCLQDACSTPQRQGRSAAPLSPSRAFSSHRRSPLSLVLLGRRKSGKSSVKNMILDKAQFTSDFKTPQCSVGQGVVYDTSVTVVDTPGWSLFGLANSEKVKNAISHCPSLCFKGSKVVFLLVLPIDSFKEKDRAAVEMYLSVLGGNVWGKMLVLFTFGDELGAKQLRNMSQNKDRLCSG</sequence>
<keyword evidence="3" id="KW-0342">GTP-binding</keyword>
<dbReference type="PANTHER" id="PTHR10903">
    <property type="entry name" value="GTPASE, IMAP FAMILY MEMBER-RELATED"/>
    <property type="match status" value="1"/>
</dbReference>
<comment type="similarity">
    <text evidence="1">Belongs to the TRAFAC class TrmE-Era-EngA-EngB-Septin-like GTPase superfamily. AIG1/Toc34/Toc159-like paraseptin GTPase family. IAN subfamily.</text>
</comment>
<dbReference type="AlphaFoldDB" id="A0A8C6T6E6"/>
<dbReference type="InterPro" id="IPR027417">
    <property type="entry name" value="P-loop_NTPase"/>
</dbReference>
<keyword evidence="6" id="KW-1185">Reference proteome</keyword>
<dbReference type="Gene3D" id="3.40.50.300">
    <property type="entry name" value="P-loop containing nucleotide triphosphate hydrolases"/>
    <property type="match status" value="2"/>
</dbReference>
<evidence type="ECO:0000313" key="5">
    <source>
        <dbReference type="Ensembl" id="ENSNMLP00000015345.1"/>
    </source>
</evidence>
<feature type="domain" description="AIG1-type G" evidence="4">
    <location>
        <begin position="259"/>
        <end position="406"/>
    </location>
</feature>
<evidence type="ECO:0000256" key="1">
    <source>
        <dbReference type="ARBA" id="ARBA00008535"/>
    </source>
</evidence>
<feature type="domain" description="AIG1-type G" evidence="4">
    <location>
        <begin position="9"/>
        <end position="209"/>
    </location>
</feature>
<evidence type="ECO:0000256" key="2">
    <source>
        <dbReference type="ARBA" id="ARBA00022741"/>
    </source>
</evidence>
<reference evidence="5" key="2">
    <citation type="submission" date="2025-09" db="UniProtKB">
        <authorList>
            <consortium name="Ensembl"/>
        </authorList>
    </citation>
    <scope>IDENTIFICATION</scope>
</reference>
<dbReference type="Pfam" id="PF04548">
    <property type="entry name" value="AIG1"/>
    <property type="match status" value="2"/>
</dbReference>
<proteinExistence type="inferred from homology"/>
<evidence type="ECO:0000256" key="3">
    <source>
        <dbReference type="ARBA" id="ARBA00023134"/>
    </source>
</evidence>
<dbReference type="Proteomes" id="UP000694523">
    <property type="component" value="Unplaced"/>
</dbReference>
<evidence type="ECO:0000259" key="4">
    <source>
        <dbReference type="PROSITE" id="PS51720"/>
    </source>
</evidence>
<name>A0A8C6T6E6_9GOBI</name>
<reference evidence="5" key="1">
    <citation type="submission" date="2025-08" db="UniProtKB">
        <authorList>
            <consortium name="Ensembl"/>
        </authorList>
    </citation>
    <scope>IDENTIFICATION</scope>
</reference>
<dbReference type="InterPro" id="IPR045058">
    <property type="entry name" value="GIMA/IAN/Toc"/>
</dbReference>
<dbReference type="PANTHER" id="PTHR10903:SF107">
    <property type="entry name" value="GTPASE IMAP FAMILY MEMBER 4-LIKE-RELATED"/>
    <property type="match status" value="1"/>
</dbReference>
<dbReference type="Ensembl" id="ENSNMLT00000017237.1">
    <property type="protein sequence ID" value="ENSNMLP00000015345.1"/>
    <property type="gene ID" value="ENSNMLG00000010171.1"/>
</dbReference>
<dbReference type="GO" id="GO:0005525">
    <property type="term" value="F:GTP binding"/>
    <property type="evidence" value="ECO:0007669"/>
    <property type="project" value="UniProtKB-KW"/>
</dbReference>
<protein>
    <recommendedName>
        <fullName evidence="4">AIG1-type G domain-containing protein</fullName>
    </recommendedName>
</protein>
<organism evidence="5 6">
    <name type="scientific">Neogobius melanostomus</name>
    <name type="common">round goby</name>
    <dbReference type="NCBI Taxonomy" id="47308"/>
    <lineage>
        <taxon>Eukaryota</taxon>
        <taxon>Metazoa</taxon>
        <taxon>Chordata</taxon>
        <taxon>Craniata</taxon>
        <taxon>Vertebrata</taxon>
        <taxon>Euteleostomi</taxon>
        <taxon>Actinopterygii</taxon>
        <taxon>Neopterygii</taxon>
        <taxon>Teleostei</taxon>
        <taxon>Neoteleostei</taxon>
        <taxon>Acanthomorphata</taxon>
        <taxon>Gobiaria</taxon>
        <taxon>Gobiiformes</taxon>
        <taxon>Gobioidei</taxon>
        <taxon>Gobiidae</taxon>
        <taxon>Benthophilinae</taxon>
        <taxon>Neogobiini</taxon>
        <taxon>Neogobius</taxon>
    </lineage>
</organism>
<accession>A0A8C6T6E6</accession>
<keyword evidence="2" id="KW-0547">Nucleotide-binding</keyword>
<evidence type="ECO:0000313" key="6">
    <source>
        <dbReference type="Proteomes" id="UP000694523"/>
    </source>
</evidence>